<evidence type="ECO:0000313" key="10">
    <source>
        <dbReference type="EMBL" id="SDM72761.1"/>
    </source>
</evidence>
<dbReference type="InterPro" id="IPR036735">
    <property type="entry name" value="NGN_dom_sf"/>
</dbReference>
<dbReference type="RefSeq" id="WP_093207491.1">
    <property type="nucleotide sequence ID" value="NZ_FNGS01000008.1"/>
</dbReference>
<dbReference type="InterPro" id="IPR047050">
    <property type="entry name" value="NGN"/>
</dbReference>
<dbReference type="OrthoDB" id="9809075at2"/>
<keyword evidence="1 5" id="KW-0806">Transcription termination</keyword>
<dbReference type="FunFam" id="2.30.30.30:FF:000002">
    <property type="entry name" value="Transcription termination/antitermination factor NusG"/>
    <property type="match status" value="1"/>
</dbReference>
<dbReference type="STRING" id="563176.SAMN04488090_4149"/>
<accession>A0A1G9VL55</accession>
<dbReference type="GO" id="GO:0005829">
    <property type="term" value="C:cytosol"/>
    <property type="evidence" value="ECO:0007669"/>
    <property type="project" value="TreeGrafter"/>
</dbReference>
<dbReference type="InterPro" id="IPR001062">
    <property type="entry name" value="Transcrpt_antiterm_NusG"/>
</dbReference>
<dbReference type="NCBIfam" id="TIGR00922">
    <property type="entry name" value="nusG"/>
    <property type="match status" value="1"/>
</dbReference>
<dbReference type="Gene3D" id="3.30.70.940">
    <property type="entry name" value="NusG, N-terminal domain"/>
    <property type="match status" value="1"/>
</dbReference>
<reference evidence="10 11" key="1">
    <citation type="submission" date="2016-10" db="EMBL/GenBank/DDBJ databases">
        <authorList>
            <person name="de Groot N.N."/>
        </authorList>
    </citation>
    <scope>NUCLEOTIDE SEQUENCE [LARGE SCALE GENOMIC DNA]</scope>
    <source>
        <strain evidence="10 11">DSM 21668</strain>
    </source>
</reference>
<dbReference type="CDD" id="cd09891">
    <property type="entry name" value="NGN_Bact_1"/>
    <property type="match status" value="1"/>
</dbReference>
<dbReference type="PANTHER" id="PTHR30265">
    <property type="entry name" value="RHO-INTERACTING TRANSCRIPTION TERMINATION FACTOR NUSG"/>
    <property type="match status" value="1"/>
</dbReference>
<dbReference type="InterPro" id="IPR014722">
    <property type="entry name" value="Rib_uL2_dom2"/>
</dbReference>
<evidence type="ECO:0000256" key="6">
    <source>
        <dbReference type="NCBIfam" id="TIGR00922"/>
    </source>
</evidence>
<dbReference type="PANTHER" id="PTHR30265:SF2">
    <property type="entry name" value="TRANSCRIPTION TERMINATION_ANTITERMINATION PROTEIN NUSG"/>
    <property type="match status" value="1"/>
</dbReference>
<dbReference type="SUPFAM" id="SSF82679">
    <property type="entry name" value="N-utilization substance G protein NusG, N-terminal domain"/>
    <property type="match status" value="1"/>
</dbReference>
<evidence type="ECO:0000256" key="2">
    <source>
        <dbReference type="ARBA" id="ARBA00022814"/>
    </source>
</evidence>
<evidence type="ECO:0000256" key="4">
    <source>
        <dbReference type="ARBA" id="ARBA00023163"/>
    </source>
</evidence>
<dbReference type="Proteomes" id="UP000198901">
    <property type="component" value="Unassembled WGS sequence"/>
</dbReference>
<feature type="domain" description="KOW" evidence="9">
    <location>
        <begin position="132"/>
        <end position="159"/>
    </location>
</feature>
<dbReference type="InterPro" id="IPR015869">
    <property type="entry name" value="Transcrpt_antiterm_NusG_bac_CS"/>
</dbReference>
<gene>
    <name evidence="5" type="primary">nusG</name>
    <name evidence="10" type="ORF">SAMN04488090_4149</name>
</gene>
<dbReference type="PROSITE" id="PS01014">
    <property type="entry name" value="NUSG"/>
    <property type="match status" value="1"/>
</dbReference>
<dbReference type="Gene3D" id="2.30.30.30">
    <property type="match status" value="1"/>
</dbReference>
<dbReference type="GO" id="GO:0031564">
    <property type="term" value="P:transcription antitermination"/>
    <property type="evidence" value="ECO:0007669"/>
    <property type="project" value="UniProtKB-UniRule"/>
</dbReference>
<dbReference type="Pfam" id="PF02357">
    <property type="entry name" value="NusG"/>
    <property type="match status" value="1"/>
</dbReference>
<comment type="function">
    <text evidence="5 7">Participates in transcription elongation, termination and antitermination.</text>
</comment>
<evidence type="ECO:0000313" key="11">
    <source>
        <dbReference type="Proteomes" id="UP000198901"/>
    </source>
</evidence>
<feature type="domain" description="NusG-like N-terminal" evidence="8">
    <location>
        <begin position="3"/>
        <end position="119"/>
    </location>
</feature>
<keyword evidence="2 5" id="KW-0889">Transcription antitermination</keyword>
<keyword evidence="4 5" id="KW-0804">Transcription</keyword>
<keyword evidence="11" id="KW-1185">Reference proteome</keyword>
<keyword evidence="3 5" id="KW-0805">Transcription regulation</keyword>
<dbReference type="AlphaFoldDB" id="A0A1G9VL55"/>
<evidence type="ECO:0000259" key="9">
    <source>
        <dbReference type="SMART" id="SM00739"/>
    </source>
</evidence>
<dbReference type="InterPro" id="IPR006645">
    <property type="entry name" value="NGN-like_dom"/>
</dbReference>
<dbReference type="Pfam" id="PF00467">
    <property type="entry name" value="KOW"/>
    <property type="match status" value="1"/>
</dbReference>
<proteinExistence type="inferred from homology"/>
<sequence>MSNVNWYVLRAVSGQEKKVKSYLENEVARQGLTESVPQILIPTEKIVEMRNGKKRIREKAFFPGYIMISADLSNGEVMHLITSMPGVIGFLGSNDKDKNAAKIPVPLRASEVKRMLGQVDEVVEEAAVASVSFLKGESIKVMDGPFSGFSGTIEEIFDDKKKLQVTVKIFGRNTPVELSYAQVEKES</sequence>
<evidence type="ECO:0000259" key="8">
    <source>
        <dbReference type="SMART" id="SM00738"/>
    </source>
</evidence>
<comment type="similarity">
    <text evidence="5 7">Belongs to the NusG family.</text>
</comment>
<dbReference type="CDD" id="cd06091">
    <property type="entry name" value="KOW_NusG"/>
    <property type="match status" value="1"/>
</dbReference>
<protein>
    <recommendedName>
        <fullName evidence="5 6">Transcription termination/antitermination protein NusG</fullName>
    </recommendedName>
</protein>
<dbReference type="SUPFAM" id="SSF50104">
    <property type="entry name" value="Translation proteins SH3-like domain"/>
    <property type="match status" value="1"/>
</dbReference>
<dbReference type="GO" id="GO:0006354">
    <property type="term" value="P:DNA-templated transcription elongation"/>
    <property type="evidence" value="ECO:0007669"/>
    <property type="project" value="UniProtKB-UniRule"/>
</dbReference>
<name>A0A1G9VL55_9BACT</name>
<evidence type="ECO:0000256" key="7">
    <source>
        <dbReference type="RuleBase" id="RU000538"/>
    </source>
</evidence>
<dbReference type="InterPro" id="IPR043425">
    <property type="entry name" value="NusG-like"/>
</dbReference>
<dbReference type="PRINTS" id="PR00338">
    <property type="entry name" value="NUSGTNSCPFCT"/>
</dbReference>
<dbReference type="EMBL" id="FNGS01000008">
    <property type="protein sequence ID" value="SDM72761.1"/>
    <property type="molecule type" value="Genomic_DNA"/>
</dbReference>
<dbReference type="SMART" id="SM00738">
    <property type="entry name" value="NGN"/>
    <property type="match status" value="1"/>
</dbReference>
<evidence type="ECO:0000256" key="1">
    <source>
        <dbReference type="ARBA" id="ARBA00022472"/>
    </source>
</evidence>
<dbReference type="InterPro" id="IPR008991">
    <property type="entry name" value="Translation_prot_SH3-like_sf"/>
</dbReference>
<dbReference type="HAMAP" id="MF_00948">
    <property type="entry name" value="NusG"/>
    <property type="match status" value="1"/>
</dbReference>
<dbReference type="GO" id="GO:0006353">
    <property type="term" value="P:DNA-templated transcription termination"/>
    <property type="evidence" value="ECO:0007669"/>
    <property type="project" value="UniProtKB-UniRule"/>
</dbReference>
<evidence type="ECO:0000256" key="5">
    <source>
        <dbReference type="HAMAP-Rule" id="MF_00948"/>
    </source>
</evidence>
<dbReference type="SMART" id="SM00739">
    <property type="entry name" value="KOW"/>
    <property type="match status" value="1"/>
</dbReference>
<dbReference type="GO" id="GO:0032784">
    <property type="term" value="P:regulation of DNA-templated transcription elongation"/>
    <property type="evidence" value="ECO:0007669"/>
    <property type="project" value="InterPro"/>
</dbReference>
<dbReference type="InterPro" id="IPR005824">
    <property type="entry name" value="KOW"/>
</dbReference>
<evidence type="ECO:0000256" key="3">
    <source>
        <dbReference type="ARBA" id="ARBA00023015"/>
    </source>
</evidence>
<organism evidence="10 11">
    <name type="scientific">Siphonobacter aquaeclarae</name>
    <dbReference type="NCBI Taxonomy" id="563176"/>
    <lineage>
        <taxon>Bacteria</taxon>
        <taxon>Pseudomonadati</taxon>
        <taxon>Bacteroidota</taxon>
        <taxon>Cytophagia</taxon>
        <taxon>Cytophagales</taxon>
        <taxon>Cytophagaceae</taxon>
        <taxon>Siphonobacter</taxon>
    </lineage>
</organism>